<gene>
    <name evidence="2" type="ORF">CGL51_02600</name>
    <name evidence="3" type="ORF">CGL52_03580</name>
</gene>
<reference evidence="4 5" key="1">
    <citation type="submission" date="2017-07" db="EMBL/GenBank/DDBJ databases">
        <title>Draft genome sequence of aerobic hyperthermophilic archaea, Pyrobaculum aerophilum YKB31 and YKB32.</title>
        <authorList>
            <person name="Mochizuki T."/>
            <person name="Berliner A.J."/>
            <person name="Yoshida-Takashima Y."/>
            <person name="Takaki Y."/>
            <person name="Nunoura T."/>
            <person name="Takai K."/>
        </authorList>
    </citation>
    <scope>NUCLEOTIDE SEQUENCE [LARGE SCALE GENOMIC DNA]</scope>
    <source>
        <strain evidence="2 5">YKB31</strain>
        <strain evidence="3 4">YKB32</strain>
    </source>
</reference>
<comment type="caution">
    <text evidence="2">The sequence shown here is derived from an EMBL/GenBank/DDBJ whole genome shotgun (WGS) entry which is preliminary data.</text>
</comment>
<evidence type="ECO:0000313" key="3">
    <source>
        <dbReference type="EMBL" id="RFA99449.1"/>
    </source>
</evidence>
<dbReference type="EMBL" id="NMUE01000005">
    <property type="protein sequence ID" value="RFA97557.1"/>
    <property type="molecule type" value="Genomic_DNA"/>
</dbReference>
<feature type="compositionally biased region" description="Basic and acidic residues" evidence="1">
    <location>
        <begin position="160"/>
        <end position="170"/>
    </location>
</feature>
<dbReference type="Proteomes" id="UP000256877">
    <property type="component" value="Unassembled WGS sequence"/>
</dbReference>
<evidence type="ECO:0000313" key="5">
    <source>
        <dbReference type="Proteomes" id="UP000257123"/>
    </source>
</evidence>
<organism evidence="2 5">
    <name type="scientific">Pyrobaculum aerophilum</name>
    <dbReference type="NCBI Taxonomy" id="13773"/>
    <lineage>
        <taxon>Archaea</taxon>
        <taxon>Thermoproteota</taxon>
        <taxon>Thermoprotei</taxon>
        <taxon>Thermoproteales</taxon>
        <taxon>Thermoproteaceae</taxon>
        <taxon>Pyrobaculum</taxon>
    </lineage>
</organism>
<accession>A0A371R244</accession>
<name>A0A371R244_9CREN</name>
<sequence length="717" mass="78441">MDTYRVAKIATLLAWALVVLAYGQPPQQTPSSEMGFICATAGELGVAGEPPNLAFSVFEKGVWRPADAFIEPENVTFLLVPLINGDKPERGIVQGQLPPSVLKNETVICFKAGRGSPRAKPPVEGKLAVVKRQGMVYHVFITRADAAPHANFSIAQMGRPHGERPDEVKTEGALPKSVPRGGGEATAQLITGMTYWATFKLYKAFNKTLGLGQCAEFEFDVPAETADVALALLGGTTPGTYGYYVEKWQNGVKKATFTGTTTVYSESPQTIAVWMGGGRATYKGRICNSYLSSATVYTAVLVKVSNQQQYLRHDTTKMPKIGIHLSTLFDSKLPENTRLLKNSYVAVPGFIVDAASQITVDVYLRVLKSRASSTLNLYWGSLYLGSVTGYTDPSDSNYLIFKARVTIPDNLYMVLLPTNGLGSVISIGPVDASPGFDAEVQIWLYVRRPVELAPAGDQLYTSAYTKRFRETTLIFYDVVGGPSGIAFMTQLEYMEWPRGYRIVLGTQPLVIDGWTGKSNFIGLRYYIKAFDSNSRPVRITAGTDGIVYKSGSNTLLEMIRDVSTALSFYDLAKSTIDALKKTTASFPVIGYVTLLLSSYVDTVSADVKVYYPDLYTAVLEFKTGGYNEPLSTVYLLSFEGPADTIVVTRVEVGLCDSISCYWMPIFSAEGPALPITTLGHVGTSSSFNAFPYRTLTCGVQEIPHSQDPDYCLRQYFR</sequence>
<dbReference type="AlphaFoldDB" id="A0A371R244"/>
<dbReference type="RefSeq" id="WP_116420586.1">
    <property type="nucleotide sequence ID" value="NZ_NMUE01000005.1"/>
</dbReference>
<dbReference type="Proteomes" id="UP000257123">
    <property type="component" value="Unassembled WGS sequence"/>
</dbReference>
<evidence type="ECO:0000313" key="4">
    <source>
        <dbReference type="Proteomes" id="UP000256877"/>
    </source>
</evidence>
<protein>
    <submittedName>
        <fullName evidence="2">Uncharacterized protein</fullName>
    </submittedName>
</protein>
<evidence type="ECO:0000256" key="1">
    <source>
        <dbReference type="SAM" id="MobiDB-lite"/>
    </source>
</evidence>
<proteinExistence type="predicted"/>
<dbReference type="OrthoDB" id="28854at2157"/>
<evidence type="ECO:0000313" key="2">
    <source>
        <dbReference type="EMBL" id="RFA97557.1"/>
    </source>
</evidence>
<dbReference type="EMBL" id="NMUF01000006">
    <property type="protein sequence ID" value="RFA99449.1"/>
    <property type="molecule type" value="Genomic_DNA"/>
</dbReference>
<feature type="region of interest" description="Disordered" evidence="1">
    <location>
        <begin position="159"/>
        <end position="181"/>
    </location>
</feature>